<proteinExistence type="predicted"/>
<accession>A0A4Q7M7F4</accession>
<evidence type="ECO:0000313" key="2">
    <source>
        <dbReference type="Proteomes" id="UP000293874"/>
    </source>
</evidence>
<evidence type="ECO:0000313" key="1">
    <source>
        <dbReference type="EMBL" id="RZS63985.1"/>
    </source>
</evidence>
<sequence>MSEPPLMSKKVNKSNSDEIKRDRWFPDFISQLNADHFMLVTNAVSEDTKKFYDALFDEDEATMSKLVRQKSSMSFIKKLIYDYLGELKQRSTPARLALSLSDSKILVWAEVENDDEAAEDALLLAEAKINADYSQYGFYVDSIILEKRDKISTPPSHFQTII</sequence>
<dbReference type="Proteomes" id="UP000293874">
    <property type="component" value="Unassembled WGS sequence"/>
</dbReference>
<dbReference type="OrthoDB" id="952658at2"/>
<comment type="caution">
    <text evidence="1">The sequence shown here is derived from an EMBL/GenBank/DDBJ whole genome shotgun (WGS) entry which is preliminary data.</text>
</comment>
<reference evidence="1 2" key="1">
    <citation type="submission" date="2019-02" db="EMBL/GenBank/DDBJ databases">
        <title>Genomic Encyclopedia of Type Strains, Phase IV (KMG-IV): sequencing the most valuable type-strain genomes for metagenomic binning, comparative biology and taxonomic classification.</title>
        <authorList>
            <person name="Goeker M."/>
        </authorList>
    </citation>
    <scope>NUCLEOTIDE SEQUENCE [LARGE SCALE GENOMIC DNA]</scope>
    <source>
        <strain evidence="1 2">DSM 18116</strain>
    </source>
</reference>
<name>A0A4Q7M7F4_9BACT</name>
<organism evidence="1 2">
    <name type="scientific">Pseudobacter ginsenosidimutans</name>
    <dbReference type="NCBI Taxonomy" id="661488"/>
    <lineage>
        <taxon>Bacteria</taxon>
        <taxon>Pseudomonadati</taxon>
        <taxon>Bacteroidota</taxon>
        <taxon>Chitinophagia</taxon>
        <taxon>Chitinophagales</taxon>
        <taxon>Chitinophagaceae</taxon>
        <taxon>Pseudobacter</taxon>
    </lineage>
</organism>
<dbReference type="EMBL" id="SGXA01000007">
    <property type="protein sequence ID" value="RZS63985.1"/>
    <property type="molecule type" value="Genomic_DNA"/>
</dbReference>
<dbReference type="AlphaFoldDB" id="A0A4Q7M7F4"/>
<dbReference type="RefSeq" id="WP_130544551.1">
    <property type="nucleotide sequence ID" value="NZ_CP042431.1"/>
</dbReference>
<protein>
    <submittedName>
        <fullName evidence="1">Uncharacterized protein</fullName>
    </submittedName>
</protein>
<gene>
    <name evidence="1" type="ORF">EV199_6085</name>
</gene>
<keyword evidence="2" id="KW-1185">Reference proteome</keyword>